<dbReference type="EMBL" id="AKJY01000014">
    <property type="protein sequence ID" value="EJL74248.1"/>
    <property type="molecule type" value="Genomic_DNA"/>
</dbReference>
<dbReference type="PATRIC" id="fig|1144316.3.peg.993"/>
<dbReference type="AlphaFoldDB" id="J2KMD0"/>
<dbReference type="Proteomes" id="UP000007509">
    <property type="component" value="Unassembled WGS sequence"/>
</dbReference>
<sequence length="113" mass="13559">MKPTAFDKDKYRIYIPYRKHIAFEGKLLDMDIEYWIDSEMPGGLDSVRFYFNEKDSDRVEKLLKENQFLTTDDFSSASDYQQSRKFYLLCIISFVVLFIFGLILVEAYKIFFK</sequence>
<keyword evidence="2" id="KW-1185">Reference proteome</keyword>
<evidence type="ECO:0000313" key="2">
    <source>
        <dbReference type="Proteomes" id="UP000007509"/>
    </source>
</evidence>
<reference evidence="1 2" key="1">
    <citation type="journal article" date="2012" name="J. Bacteriol.">
        <title>Twenty-one genome sequences from Pseudomonas species and 19 genome sequences from diverse bacteria isolated from the rhizosphere and endosphere of Populus deltoides.</title>
        <authorList>
            <person name="Brown S.D."/>
            <person name="Utturkar S.M."/>
            <person name="Klingeman D.M."/>
            <person name="Johnson C.M."/>
            <person name="Martin S.L."/>
            <person name="Land M.L."/>
            <person name="Lu T.Y."/>
            <person name="Schadt C.W."/>
            <person name="Doktycz M.J."/>
            <person name="Pelletier D.A."/>
        </authorList>
    </citation>
    <scope>NUCLEOTIDE SEQUENCE [LARGE SCALE GENOMIC DNA]</scope>
    <source>
        <strain evidence="1 2">CF314</strain>
    </source>
</reference>
<organism evidence="1 2">
    <name type="scientific">Chryseobacterium populi</name>
    <dbReference type="NCBI Taxonomy" id="1144316"/>
    <lineage>
        <taxon>Bacteria</taxon>
        <taxon>Pseudomonadati</taxon>
        <taxon>Bacteroidota</taxon>
        <taxon>Flavobacteriia</taxon>
        <taxon>Flavobacteriales</taxon>
        <taxon>Weeksellaceae</taxon>
        <taxon>Chryseobacterium group</taxon>
        <taxon>Chryseobacterium</taxon>
    </lineage>
</organism>
<name>J2KMD0_9FLAO</name>
<evidence type="ECO:0000313" key="1">
    <source>
        <dbReference type="EMBL" id="EJL74248.1"/>
    </source>
</evidence>
<protein>
    <submittedName>
        <fullName evidence="1">Uncharacterized protein</fullName>
    </submittedName>
</protein>
<gene>
    <name evidence="1" type="ORF">PMI13_00981</name>
</gene>
<accession>J2KMD0</accession>
<comment type="caution">
    <text evidence="1">The sequence shown here is derived from an EMBL/GenBank/DDBJ whole genome shotgun (WGS) entry which is preliminary data.</text>
</comment>
<dbReference type="RefSeq" id="WP_007841227.1">
    <property type="nucleotide sequence ID" value="NZ_AKJY01000014.1"/>
</dbReference>
<proteinExistence type="predicted"/>
<dbReference type="OrthoDB" id="1275227at2"/>